<dbReference type="Pfam" id="PF00561">
    <property type="entry name" value="Abhydrolase_1"/>
    <property type="match status" value="1"/>
</dbReference>
<dbReference type="PANTHER" id="PTHR43689">
    <property type="entry name" value="HYDROLASE"/>
    <property type="match status" value="1"/>
</dbReference>
<evidence type="ECO:0000313" key="3">
    <source>
        <dbReference type="EMBL" id="GAP34188.1"/>
    </source>
</evidence>
<dbReference type="PRINTS" id="PR00111">
    <property type="entry name" value="ABHYDROLASE"/>
</dbReference>
<proteinExistence type="predicted"/>
<dbReference type="OrthoDB" id="9780765at2"/>
<accession>A0A0K8NUZ8</accession>
<dbReference type="RefSeq" id="WP_157548511.1">
    <property type="nucleotide sequence ID" value="NZ_BBYR01000006.1"/>
</dbReference>
<organism evidence="3 4">
    <name type="scientific">Piscinibacter sakaiensis</name>
    <name type="common">Ideonella sakaiensis</name>
    <dbReference type="NCBI Taxonomy" id="1547922"/>
    <lineage>
        <taxon>Bacteria</taxon>
        <taxon>Pseudomonadati</taxon>
        <taxon>Pseudomonadota</taxon>
        <taxon>Betaproteobacteria</taxon>
        <taxon>Burkholderiales</taxon>
        <taxon>Sphaerotilaceae</taxon>
        <taxon>Piscinibacter</taxon>
    </lineage>
</organism>
<name>A0A0K8NUZ8_PISS1</name>
<gene>
    <name evidence="3" type="ORF">ISF6_3967</name>
</gene>
<keyword evidence="3" id="KW-0378">Hydrolase</keyword>
<dbReference type="STRING" id="1547922.ISF6_3967"/>
<dbReference type="PANTHER" id="PTHR43689:SF8">
    <property type="entry name" value="ALPHA_BETA-HYDROLASES SUPERFAMILY PROTEIN"/>
    <property type="match status" value="1"/>
</dbReference>
<feature type="domain" description="AB hydrolase-1" evidence="2">
    <location>
        <begin position="26"/>
        <end position="234"/>
    </location>
</feature>
<dbReference type="InterPro" id="IPR000073">
    <property type="entry name" value="AB_hydrolase_1"/>
</dbReference>
<dbReference type="EMBL" id="BBYR01000006">
    <property type="protein sequence ID" value="GAP34188.1"/>
    <property type="molecule type" value="Genomic_DNA"/>
</dbReference>
<protein>
    <submittedName>
        <fullName evidence="3">Putative hydrolase</fullName>
    </submittedName>
</protein>
<dbReference type="Gene3D" id="3.40.50.1820">
    <property type="entry name" value="alpha/beta hydrolase"/>
    <property type="match status" value="1"/>
</dbReference>
<reference evidence="3 4" key="2">
    <citation type="journal article" date="2016" name="Science">
        <title>A bacterium that degrades and assimilates poly(ethylene terephthalate).</title>
        <authorList>
            <person name="Yoshida S."/>
            <person name="Hiraga K."/>
            <person name="Takehana T."/>
            <person name="Taniguchi I."/>
            <person name="Yamaji H."/>
            <person name="Maeda Y."/>
            <person name="Toyohara K."/>
            <person name="Miyamoto K."/>
            <person name="Kimura Y."/>
            <person name="Oda K."/>
        </authorList>
    </citation>
    <scope>NUCLEOTIDE SEQUENCE [LARGE SCALE GENOMIC DNA]</scope>
    <source>
        <strain evidence="4">NBRC 110686 / TISTR 2288 / 201-F6</strain>
    </source>
</reference>
<dbReference type="Proteomes" id="UP000037660">
    <property type="component" value="Unassembled WGS sequence"/>
</dbReference>
<comment type="caution">
    <text evidence="3">The sequence shown here is derived from an EMBL/GenBank/DDBJ whole genome shotgun (WGS) entry which is preliminary data.</text>
</comment>
<evidence type="ECO:0000259" key="2">
    <source>
        <dbReference type="Pfam" id="PF00561"/>
    </source>
</evidence>
<feature type="region of interest" description="Disordered" evidence="1">
    <location>
        <begin position="274"/>
        <end position="293"/>
    </location>
</feature>
<evidence type="ECO:0000313" key="4">
    <source>
        <dbReference type="Proteomes" id="UP000037660"/>
    </source>
</evidence>
<dbReference type="AlphaFoldDB" id="A0A0K8NUZ8"/>
<dbReference type="GO" id="GO:0016787">
    <property type="term" value="F:hydrolase activity"/>
    <property type="evidence" value="ECO:0007669"/>
    <property type="project" value="UniProtKB-KW"/>
</dbReference>
<sequence length="293" mass="31804">MAADAMGTETLPLKRFDAGHGQHCAVLLHGLGGTHRYWTCGPVPFALPGHRTVLIDLLGFGASPKPWMRYSVERHVAALHASLAGERSLTLVGHSLGAALALAYAARYPSVVRRLVLISLPNFGGAEGAVAWFARQRGGWIYTNMWATALACILTRRVVGRLLPRLLRDIPREVAEDLVAHNMVSSTSSLWEALYRHDLRAEAAATAQILPVLMLHGGADLTAPLAGAQELAASRSTWEMRVLGGVDHHPWLRVPQECLQYIEQWLSRLREQAPASPAEPCDRAAGPGVKAHP</sequence>
<evidence type="ECO:0000256" key="1">
    <source>
        <dbReference type="SAM" id="MobiDB-lite"/>
    </source>
</evidence>
<dbReference type="InterPro" id="IPR029058">
    <property type="entry name" value="AB_hydrolase_fold"/>
</dbReference>
<reference evidence="4" key="1">
    <citation type="submission" date="2015-07" db="EMBL/GenBank/DDBJ databases">
        <title>Discovery of a poly(ethylene terephthalate assimilation.</title>
        <authorList>
            <person name="Yoshida S."/>
            <person name="Hiraga K."/>
            <person name="Takehana T."/>
            <person name="Taniguchi I."/>
            <person name="Yamaji H."/>
            <person name="Maeda Y."/>
            <person name="Toyohara K."/>
            <person name="Miyamoto K."/>
            <person name="Kimura Y."/>
            <person name="Oda K."/>
        </authorList>
    </citation>
    <scope>NUCLEOTIDE SEQUENCE [LARGE SCALE GENOMIC DNA]</scope>
    <source>
        <strain evidence="4">NBRC 110686 / TISTR 2288 / 201-F6</strain>
    </source>
</reference>
<dbReference type="SUPFAM" id="SSF53474">
    <property type="entry name" value="alpha/beta-Hydrolases"/>
    <property type="match status" value="1"/>
</dbReference>
<keyword evidence="4" id="KW-1185">Reference proteome</keyword>